<organism evidence="4 5">
    <name type="scientific">Tranquillimonas alkanivorans</name>
    <dbReference type="NCBI Taxonomy" id="441119"/>
    <lineage>
        <taxon>Bacteria</taxon>
        <taxon>Pseudomonadati</taxon>
        <taxon>Pseudomonadota</taxon>
        <taxon>Alphaproteobacteria</taxon>
        <taxon>Rhodobacterales</taxon>
        <taxon>Roseobacteraceae</taxon>
        <taxon>Tranquillimonas</taxon>
    </lineage>
</organism>
<dbReference type="EMBL" id="FOXA01000002">
    <property type="protein sequence ID" value="SFP03687.1"/>
    <property type="molecule type" value="Genomic_DNA"/>
</dbReference>
<reference evidence="4 5" key="1">
    <citation type="submission" date="2016-10" db="EMBL/GenBank/DDBJ databases">
        <authorList>
            <person name="de Groot N.N."/>
        </authorList>
    </citation>
    <scope>NUCLEOTIDE SEQUENCE [LARGE SCALE GENOMIC DNA]</scope>
    <source>
        <strain evidence="4 5">DSM 19547</strain>
    </source>
</reference>
<dbReference type="SUPFAM" id="SSF54593">
    <property type="entry name" value="Glyoxalase/Bleomycin resistance protein/Dihydroxybiphenyl dioxygenase"/>
    <property type="match status" value="1"/>
</dbReference>
<dbReference type="Proteomes" id="UP000199356">
    <property type="component" value="Unassembled WGS sequence"/>
</dbReference>
<keyword evidence="2" id="KW-0456">Lyase</keyword>
<dbReference type="GO" id="GO:0046279">
    <property type="term" value="P:3,4-dihydroxybenzoate biosynthetic process"/>
    <property type="evidence" value="ECO:0007669"/>
    <property type="project" value="UniProtKB-UniRule"/>
</dbReference>
<evidence type="ECO:0000256" key="2">
    <source>
        <dbReference type="HAMAP-Rule" id="MF_02238"/>
    </source>
</evidence>
<dbReference type="Pfam" id="PF01261">
    <property type="entry name" value="AP_endonuc_2"/>
    <property type="match status" value="1"/>
</dbReference>
<dbReference type="PANTHER" id="PTHR12110">
    <property type="entry name" value="HYDROXYPYRUVATE ISOMERASE"/>
    <property type="match status" value="1"/>
</dbReference>
<dbReference type="CDD" id="cd08342">
    <property type="entry name" value="HPPD_N_like"/>
    <property type="match status" value="1"/>
</dbReference>
<feature type="domain" description="VOC" evidence="3">
    <location>
        <begin position="290"/>
        <end position="409"/>
    </location>
</feature>
<dbReference type="RefSeq" id="WP_093417986.1">
    <property type="nucleotide sequence ID" value="NZ_FOXA01000002.1"/>
</dbReference>
<feature type="binding site" evidence="2">
    <location>
        <position position="595"/>
    </location>
    <ligand>
        <name>Mg(2+)</name>
        <dbReference type="ChEBI" id="CHEBI:18420"/>
    </ligand>
</feature>
<evidence type="ECO:0000313" key="5">
    <source>
        <dbReference type="Proteomes" id="UP000199356"/>
    </source>
</evidence>
<feature type="binding site" evidence="2">
    <location>
        <position position="134"/>
    </location>
    <ligand>
        <name>a divalent metal cation</name>
        <dbReference type="ChEBI" id="CHEBI:60240"/>
        <note>catalytic</note>
    </ligand>
</feature>
<dbReference type="InterPro" id="IPR043700">
    <property type="entry name" value="DSD"/>
</dbReference>
<keyword evidence="4" id="KW-0560">Oxidoreductase</keyword>
<keyword evidence="4" id="KW-0223">Dioxygenase</keyword>
<sequence>MKTSIATVSIAGDLREKLAAIAAAGFDGIEIFEQDFIAFDGAPREVGAMVRDHGLEITLFQPFRDFEGLPEPLRMRAFDRAERKFDVMQELGTDLILVCSSVHPEAMGGIDRAADDFRELGERAAARGLRVGYEALAWGKHVFDHRDAWEVVRRADHPNVGLILDSFHTLGRKIDPESIRRIPGDKVFFVQLADAPLIEMDLLYWSRHFRNMPGEGDLDVTGFMRAVAATGYAGPLSLEIFNDQFRGGSPRAIAVDGHRSLLYLMDQVRRAEPALQVDAPAMPPRIRADGVEFVEFAADAAEAEALGALLTTLGFAPAGRHISKQVSLWRQGDINIVINTEPEGFAHSAWALHGLSVCDVGLRVEDAAATVERAHALGAQTFRQARGEGELDIPAIRGVGAGVMHFVDTKSDLARVWEIEFDAVVPPAPDPDAGLTRIDHLAQTMNYEEMLTWTLFYTSIFEVEKAPMVDVVDPGGLVRSRAIESGDGRLRVTLNGAESHRTFAGRFVADSYGSSVQHVALATDDIFATAEKLARNGFEALPISPNYYDDLAARFPLPDDLVERLRRHHILYDEDGQGSYFQLYSRPFGEGMFFEIVQRQGGYAGYGAPNAPYRTAAQQRLTRPGGVPRD</sequence>
<dbReference type="PANTHER" id="PTHR12110:SF21">
    <property type="entry name" value="XYLOSE ISOMERASE-LIKE TIM BARREL DOMAIN-CONTAINING PROTEIN"/>
    <property type="match status" value="1"/>
</dbReference>
<dbReference type="OrthoDB" id="9780241at2"/>
<name>A0A1I5M2V8_9RHOB</name>
<dbReference type="GO" id="GO:0046872">
    <property type="term" value="F:metal ion binding"/>
    <property type="evidence" value="ECO:0007669"/>
    <property type="project" value="UniProtKB-UniRule"/>
</dbReference>
<feature type="binding site" evidence="2">
    <location>
        <position position="191"/>
    </location>
    <ligand>
        <name>a divalent metal cation</name>
        <dbReference type="ChEBI" id="CHEBI:60240"/>
        <note>catalytic</note>
    </ligand>
</feature>
<dbReference type="InterPro" id="IPR013022">
    <property type="entry name" value="Xyl_isomerase-like_TIM-brl"/>
</dbReference>
<dbReference type="Pfam" id="PF14696">
    <property type="entry name" value="Glyoxalase_5"/>
    <property type="match status" value="1"/>
</dbReference>
<feature type="binding site" evidence="2">
    <location>
        <position position="239"/>
    </location>
    <ligand>
        <name>a divalent metal cation</name>
        <dbReference type="ChEBI" id="CHEBI:60240"/>
        <note>catalytic</note>
    </ligand>
</feature>
<proteinExistence type="inferred from homology"/>
<dbReference type="UniPathway" id="UPA00088"/>
<comment type="pathway">
    <text evidence="2">Aromatic compound metabolism; 3,4-dihydroxybenzoate biosynthesis.</text>
</comment>
<dbReference type="Pfam" id="PF00903">
    <property type="entry name" value="Glyoxalase"/>
    <property type="match status" value="1"/>
</dbReference>
<dbReference type="PROSITE" id="PS51819">
    <property type="entry name" value="VOC"/>
    <property type="match status" value="2"/>
</dbReference>
<gene>
    <name evidence="4" type="ORF">SAMN04488047_10255</name>
</gene>
<evidence type="ECO:0000313" key="4">
    <source>
        <dbReference type="EMBL" id="SFP03687.1"/>
    </source>
</evidence>
<accession>A0A1I5M2V8</accession>
<evidence type="ECO:0000259" key="3">
    <source>
        <dbReference type="PROSITE" id="PS51819"/>
    </source>
</evidence>
<feature type="binding site" evidence="2">
    <location>
        <position position="440"/>
    </location>
    <ligand>
        <name>Mg(2+)</name>
        <dbReference type="ChEBI" id="CHEBI:18420"/>
    </ligand>
</feature>
<feature type="domain" description="VOC" evidence="3">
    <location>
        <begin position="437"/>
        <end position="586"/>
    </location>
</feature>
<dbReference type="SUPFAM" id="SSF51658">
    <property type="entry name" value="Xylose isomerase-like"/>
    <property type="match status" value="1"/>
</dbReference>
<keyword evidence="1 2" id="KW-0479">Metal-binding</keyword>
<feature type="binding site" evidence="2">
    <location>
        <position position="165"/>
    </location>
    <ligand>
        <name>a divalent metal cation</name>
        <dbReference type="ChEBI" id="CHEBI:60240"/>
        <note>catalytic</note>
    </ligand>
</feature>
<protein>
    <recommendedName>
        <fullName evidence="2">3-dehydroshikimate dehydratase</fullName>
        <shortName evidence="2">DSD</shortName>
        <ecNumber evidence="2">4.2.1.118</ecNumber>
    </recommendedName>
</protein>
<dbReference type="HAMAP" id="MF_02238">
    <property type="entry name" value="DSD"/>
    <property type="match status" value="1"/>
</dbReference>
<dbReference type="InterPro" id="IPR029068">
    <property type="entry name" value="Glyas_Bleomycin-R_OHBP_Dase"/>
</dbReference>
<evidence type="ECO:0000256" key="1">
    <source>
        <dbReference type="ARBA" id="ARBA00022723"/>
    </source>
</evidence>
<keyword evidence="5" id="KW-1185">Reference proteome</keyword>
<dbReference type="InterPro" id="IPR050312">
    <property type="entry name" value="IolE/XylAMocC-like"/>
</dbReference>
<comment type="similarity">
    <text evidence="2">Belongs to the bacterial two-domain DSD family.</text>
</comment>
<dbReference type="GO" id="GO:0046565">
    <property type="term" value="F:3-dehydroshikimate dehydratase activity"/>
    <property type="evidence" value="ECO:0007669"/>
    <property type="project" value="UniProtKB-UniRule"/>
</dbReference>
<dbReference type="InterPro" id="IPR004360">
    <property type="entry name" value="Glyas_Fos-R_dOase_dom"/>
</dbReference>
<dbReference type="Gene3D" id="3.20.20.150">
    <property type="entry name" value="Divalent-metal-dependent TIM barrel enzymes"/>
    <property type="match status" value="1"/>
</dbReference>
<feature type="binding site" evidence="2">
    <location>
        <position position="518"/>
    </location>
    <ligand>
        <name>Mg(2+)</name>
        <dbReference type="ChEBI" id="CHEBI:18420"/>
    </ligand>
</feature>
<dbReference type="InterPro" id="IPR036237">
    <property type="entry name" value="Xyl_isomerase-like_sf"/>
</dbReference>
<dbReference type="InterPro" id="IPR041736">
    <property type="entry name" value="4OHPhenylPyrv_dOase_N"/>
</dbReference>
<dbReference type="AlphaFoldDB" id="A0A1I5M2V8"/>
<comment type="function">
    <text evidence="2">Catalyzes the conversion of 3-dehydroshikimate to protocatechuate (3,4-dihydroxybenzoate), a common intermediate of quinate and shikimate degradation pathways.</text>
</comment>
<dbReference type="InterPro" id="IPR037523">
    <property type="entry name" value="VOC_core"/>
</dbReference>
<keyword evidence="4" id="KW-0670">Pyruvate</keyword>
<dbReference type="Gene3D" id="3.10.180.10">
    <property type="entry name" value="2,3-Dihydroxybiphenyl 1,2-Dioxygenase, domain 1"/>
    <property type="match status" value="2"/>
</dbReference>
<comment type="catalytic activity">
    <reaction evidence="2">
        <text>3-dehydroshikimate = 3,4-dihydroxybenzoate + H2O</text>
        <dbReference type="Rhea" id="RHEA:24848"/>
        <dbReference type="ChEBI" id="CHEBI:15377"/>
        <dbReference type="ChEBI" id="CHEBI:16630"/>
        <dbReference type="ChEBI" id="CHEBI:36241"/>
        <dbReference type="EC" id="4.2.1.118"/>
    </reaction>
</comment>
<dbReference type="EC" id="4.2.1.118" evidence="2"/>
<comment type="cofactor">
    <cofactor evidence="2">
        <name>a divalent metal cation</name>
        <dbReference type="ChEBI" id="CHEBI:60240"/>
    </cofactor>
</comment>
<dbReference type="GO" id="GO:0051213">
    <property type="term" value="F:dioxygenase activity"/>
    <property type="evidence" value="ECO:0007669"/>
    <property type="project" value="UniProtKB-KW"/>
</dbReference>
<dbReference type="STRING" id="441119.SAMN04488047_10255"/>